<name>A0A210PF15_MIZYE</name>
<feature type="transmembrane region" description="Helical" evidence="8">
    <location>
        <begin position="56"/>
        <end position="80"/>
    </location>
</feature>
<dbReference type="PANTHER" id="PTHR11785">
    <property type="entry name" value="AMINO ACID TRANSPORTER"/>
    <property type="match status" value="1"/>
</dbReference>
<comment type="caution">
    <text evidence="9">The sequence shown here is derived from an EMBL/GenBank/DDBJ whole genome shotgun (WGS) entry which is preliminary data.</text>
</comment>
<dbReference type="FunFam" id="1.20.1740.10:FF:000003">
    <property type="entry name" value="Y+L amino acid transporter 1 isoform X1"/>
    <property type="match status" value="1"/>
</dbReference>
<organism evidence="9 10">
    <name type="scientific">Mizuhopecten yessoensis</name>
    <name type="common">Japanese scallop</name>
    <name type="synonym">Patinopecten yessoensis</name>
    <dbReference type="NCBI Taxonomy" id="6573"/>
    <lineage>
        <taxon>Eukaryota</taxon>
        <taxon>Metazoa</taxon>
        <taxon>Spiralia</taxon>
        <taxon>Lophotrochozoa</taxon>
        <taxon>Mollusca</taxon>
        <taxon>Bivalvia</taxon>
        <taxon>Autobranchia</taxon>
        <taxon>Pteriomorphia</taxon>
        <taxon>Pectinida</taxon>
        <taxon>Pectinoidea</taxon>
        <taxon>Pectinidae</taxon>
        <taxon>Mizuhopecten</taxon>
    </lineage>
</organism>
<feature type="transmembrane region" description="Helical" evidence="8">
    <location>
        <begin position="24"/>
        <end position="44"/>
    </location>
</feature>
<evidence type="ECO:0000256" key="3">
    <source>
        <dbReference type="ARBA" id="ARBA00022448"/>
    </source>
</evidence>
<keyword evidence="4" id="KW-1003">Cell membrane</keyword>
<dbReference type="PANTHER" id="PTHR11785:SF528">
    <property type="entry name" value="AMINO ACID TRANSPORTER PROTEIN JHI-21"/>
    <property type="match status" value="1"/>
</dbReference>
<feature type="transmembrane region" description="Helical" evidence="8">
    <location>
        <begin position="142"/>
        <end position="163"/>
    </location>
</feature>
<dbReference type="PIRSF" id="PIRSF006060">
    <property type="entry name" value="AA_transporter"/>
    <property type="match status" value="1"/>
</dbReference>
<keyword evidence="7 8" id="KW-0472">Membrane</keyword>
<feature type="transmembrane region" description="Helical" evidence="8">
    <location>
        <begin position="342"/>
        <end position="362"/>
    </location>
</feature>
<dbReference type="InterPro" id="IPR050598">
    <property type="entry name" value="AminoAcid_Transporter"/>
</dbReference>
<keyword evidence="10" id="KW-1185">Reference proteome</keyword>
<dbReference type="GO" id="GO:0015179">
    <property type="term" value="F:L-amino acid transmembrane transporter activity"/>
    <property type="evidence" value="ECO:0007669"/>
    <property type="project" value="TreeGrafter"/>
</dbReference>
<sequence>MGKEETASVSSSDRSDTVKLKKELGLHNGVALIVGVIIGGGIFISPKGVLQEAGSVGLSLIIWVLCGLISLIGAVCYAELGTMILKSGADYAYIRTAFGNLPAFLYLWVAIIIILPTGNAITALTFAEYILEPLFPCESPKYATQLLAALCITLLTFINCVNVKWAARVQDVFTVTKIIALVIIIITGMVYLVIGDRESYEEPFKDSTTDPGKFALAFYSGLFSYAGWNYLNFVTEEIKDPYKNLPRAIGISLPLVTVIYVLANIAYFAVLTPLEMLRSDAIAVTFADRTLGVMAWTMPVFVACSTFGGLNGAIFTSARLFFVGARQGHLPGFLATINYKFFTPLPSLVFGCIMSIIMLCWGDDMYALINYASFVESSFIGISIAGMLYLRYKHPEWERPIKVHIFFPIFFMAICLFLFIMPLTASPTECFMGLLMVATGIPVYILGVMWENKPEAFKVLTEKFTKFTQKLCLGVREEMKED</sequence>
<evidence type="ECO:0000313" key="10">
    <source>
        <dbReference type="Proteomes" id="UP000242188"/>
    </source>
</evidence>
<feature type="transmembrane region" description="Helical" evidence="8">
    <location>
        <begin position="175"/>
        <end position="194"/>
    </location>
</feature>
<keyword evidence="6 8" id="KW-1133">Transmembrane helix</keyword>
<dbReference type="OrthoDB" id="3257095at2759"/>
<feature type="transmembrane region" description="Helical" evidence="8">
    <location>
        <begin position="245"/>
        <end position="270"/>
    </location>
</feature>
<feature type="transmembrane region" description="Helical" evidence="8">
    <location>
        <begin position="214"/>
        <end position="233"/>
    </location>
</feature>
<evidence type="ECO:0000256" key="7">
    <source>
        <dbReference type="ARBA" id="ARBA00023136"/>
    </source>
</evidence>
<reference evidence="9 10" key="1">
    <citation type="journal article" date="2017" name="Nat. Ecol. Evol.">
        <title>Scallop genome provides insights into evolution of bilaterian karyotype and development.</title>
        <authorList>
            <person name="Wang S."/>
            <person name="Zhang J."/>
            <person name="Jiao W."/>
            <person name="Li J."/>
            <person name="Xun X."/>
            <person name="Sun Y."/>
            <person name="Guo X."/>
            <person name="Huan P."/>
            <person name="Dong B."/>
            <person name="Zhang L."/>
            <person name="Hu X."/>
            <person name="Sun X."/>
            <person name="Wang J."/>
            <person name="Zhao C."/>
            <person name="Wang Y."/>
            <person name="Wang D."/>
            <person name="Huang X."/>
            <person name="Wang R."/>
            <person name="Lv J."/>
            <person name="Li Y."/>
            <person name="Zhang Z."/>
            <person name="Liu B."/>
            <person name="Lu W."/>
            <person name="Hui Y."/>
            <person name="Liang J."/>
            <person name="Zhou Z."/>
            <person name="Hou R."/>
            <person name="Li X."/>
            <person name="Liu Y."/>
            <person name="Li H."/>
            <person name="Ning X."/>
            <person name="Lin Y."/>
            <person name="Zhao L."/>
            <person name="Xing Q."/>
            <person name="Dou J."/>
            <person name="Li Y."/>
            <person name="Mao J."/>
            <person name="Guo H."/>
            <person name="Dou H."/>
            <person name="Li T."/>
            <person name="Mu C."/>
            <person name="Jiang W."/>
            <person name="Fu Q."/>
            <person name="Fu X."/>
            <person name="Miao Y."/>
            <person name="Liu J."/>
            <person name="Yu Q."/>
            <person name="Li R."/>
            <person name="Liao H."/>
            <person name="Li X."/>
            <person name="Kong Y."/>
            <person name="Jiang Z."/>
            <person name="Chourrout D."/>
            <person name="Li R."/>
            <person name="Bao Z."/>
        </authorList>
    </citation>
    <scope>NUCLEOTIDE SEQUENCE [LARGE SCALE GENOMIC DNA]</scope>
    <source>
        <strain evidence="9 10">PY_sf001</strain>
    </source>
</reference>
<dbReference type="STRING" id="6573.A0A210PF15"/>
<evidence type="ECO:0000256" key="1">
    <source>
        <dbReference type="ARBA" id="ARBA00004651"/>
    </source>
</evidence>
<evidence type="ECO:0000256" key="6">
    <source>
        <dbReference type="ARBA" id="ARBA00022989"/>
    </source>
</evidence>
<feature type="transmembrane region" description="Helical" evidence="8">
    <location>
        <begin position="101"/>
        <end position="122"/>
    </location>
</feature>
<evidence type="ECO:0000256" key="5">
    <source>
        <dbReference type="ARBA" id="ARBA00022692"/>
    </source>
</evidence>
<keyword evidence="3" id="KW-0813">Transport</keyword>
<dbReference type="AlphaFoldDB" id="A0A210PF15"/>
<dbReference type="Pfam" id="PF13520">
    <property type="entry name" value="AA_permease_2"/>
    <property type="match status" value="1"/>
</dbReference>
<accession>A0A210PF15</accession>
<proteinExistence type="inferred from homology"/>
<keyword evidence="5 8" id="KW-0812">Transmembrane</keyword>
<feature type="transmembrane region" description="Helical" evidence="8">
    <location>
        <begin position="431"/>
        <end position="450"/>
    </location>
</feature>
<evidence type="ECO:0000313" key="9">
    <source>
        <dbReference type="EMBL" id="OWF35083.1"/>
    </source>
</evidence>
<feature type="transmembrane region" description="Helical" evidence="8">
    <location>
        <begin position="300"/>
        <end position="322"/>
    </location>
</feature>
<dbReference type="EMBL" id="NEDP02076742">
    <property type="protein sequence ID" value="OWF35083.1"/>
    <property type="molecule type" value="Genomic_DNA"/>
</dbReference>
<dbReference type="Gene3D" id="1.20.1740.10">
    <property type="entry name" value="Amino acid/polyamine transporter I"/>
    <property type="match status" value="1"/>
</dbReference>
<gene>
    <name evidence="9" type="ORF">KP79_PYT13383</name>
</gene>
<comment type="subcellular location">
    <subcellularLocation>
        <location evidence="1">Cell membrane</location>
        <topology evidence="1">Multi-pass membrane protein</topology>
    </subcellularLocation>
</comment>
<protein>
    <submittedName>
        <fullName evidence="9">Y+L amino acid transporter 2</fullName>
    </submittedName>
</protein>
<evidence type="ECO:0000256" key="8">
    <source>
        <dbReference type="SAM" id="Phobius"/>
    </source>
</evidence>
<evidence type="ECO:0000256" key="4">
    <source>
        <dbReference type="ARBA" id="ARBA00022475"/>
    </source>
</evidence>
<feature type="transmembrane region" description="Helical" evidence="8">
    <location>
        <begin position="403"/>
        <end position="425"/>
    </location>
</feature>
<dbReference type="InterPro" id="IPR002293">
    <property type="entry name" value="AA/rel_permease1"/>
</dbReference>
<comment type="similarity">
    <text evidence="2">Belongs to the amino acid-polyamine-organocation (APC) superfamily. L-type amino acid transporter (LAT) (TC 2.A.3.8) family.</text>
</comment>
<evidence type="ECO:0000256" key="2">
    <source>
        <dbReference type="ARBA" id="ARBA00007040"/>
    </source>
</evidence>
<feature type="transmembrane region" description="Helical" evidence="8">
    <location>
        <begin position="368"/>
        <end position="391"/>
    </location>
</feature>
<dbReference type="Proteomes" id="UP000242188">
    <property type="component" value="Unassembled WGS sequence"/>
</dbReference>
<dbReference type="GO" id="GO:0005886">
    <property type="term" value="C:plasma membrane"/>
    <property type="evidence" value="ECO:0007669"/>
    <property type="project" value="UniProtKB-SubCell"/>
</dbReference>